<dbReference type="PANTHER" id="PTHR42949:SF3">
    <property type="entry name" value="ANAEROBIC GLYCEROL-3-PHOSPHATE DEHYDROGENASE SUBUNIT B"/>
    <property type="match status" value="1"/>
</dbReference>
<dbReference type="EMBL" id="JACIJG010000021">
    <property type="protein sequence ID" value="MBB5703966.1"/>
    <property type="molecule type" value="Genomic_DNA"/>
</dbReference>
<feature type="domain" description="FAD/NAD(P)-binding" evidence="3">
    <location>
        <begin position="8"/>
        <end position="320"/>
    </location>
</feature>
<sequence length="468" mass="50432">MSETLHPVIVGAGPAGIRAAETLVQAGLKPIVLDEGIRSGGQIYRRPPLDDGRSYRSRYGSEAHKAEALHKTFDALRGSIDYRPETLVWNISRQAGAQDEDRIDLLTSGSHSQLPYRHLVLATGATDRVLPFKGWTKPGVYTLGAAQTALKAQGCTVGERIVFMGSGPLLYLVAWQYHHAGARVAAVLDTAPFSAKFHLAHLALHAPRIVALGTYYGLRLKLGGVPIRYGIRPEEVLGDSHVEGLLYRARGNSHAVECDALAYGFALRPETQLADLAGCNFHFEERDRAWLPAADTHGRTSRAGIYVAGDGAGIAGADAAEIRGQLAAIALVRDLGLAFDDRLERRLLTKLSAIYRERLILEKAFPFPLDWFETIAPDVTLCRCEEIALGEAQEIIANGGATEINRLKALSRVGMGRCQGRMCTPAAAELLLSMRGKMPADAGRIRAQAPVKPIPLGFGAPARDGAAS</sequence>
<dbReference type="PANTHER" id="PTHR42949">
    <property type="entry name" value="ANAEROBIC GLYCEROL-3-PHOSPHATE DEHYDROGENASE SUBUNIT B"/>
    <property type="match status" value="1"/>
</dbReference>
<name>A0A7W9EPM8_9HYPH</name>
<evidence type="ECO:0000259" key="2">
    <source>
        <dbReference type="Pfam" id="PF04324"/>
    </source>
</evidence>
<protein>
    <submittedName>
        <fullName evidence="4">NADPH-dependent 2,4-dienoyl-CoA reductase/sulfur reductase-like enzyme</fullName>
    </submittedName>
</protein>
<keyword evidence="1" id="KW-0560">Oxidoreductase</keyword>
<dbReference type="Pfam" id="PF04324">
    <property type="entry name" value="Fer2_BFD"/>
    <property type="match status" value="1"/>
</dbReference>
<dbReference type="InterPro" id="IPR007419">
    <property type="entry name" value="BFD-like_2Fe2S-bd_dom"/>
</dbReference>
<dbReference type="RefSeq" id="WP_183656631.1">
    <property type="nucleotide sequence ID" value="NZ_JACIJG010000021.1"/>
</dbReference>
<dbReference type="InterPro" id="IPR051691">
    <property type="entry name" value="Metab_Enz_Cyan_OpOx_G3PDH"/>
</dbReference>
<proteinExistence type="predicted"/>
<comment type="caution">
    <text evidence="4">The sequence shown here is derived from an EMBL/GenBank/DDBJ whole genome shotgun (WGS) entry which is preliminary data.</text>
</comment>
<feature type="domain" description="BFD-like [2Fe-2S]-binding" evidence="2">
    <location>
        <begin position="381"/>
        <end position="431"/>
    </location>
</feature>
<keyword evidence="5" id="KW-1185">Reference proteome</keyword>
<gene>
    <name evidence="4" type="ORF">FHS76_003881</name>
</gene>
<evidence type="ECO:0000313" key="4">
    <source>
        <dbReference type="EMBL" id="MBB5703966.1"/>
    </source>
</evidence>
<dbReference type="Gene3D" id="1.10.10.1100">
    <property type="entry name" value="BFD-like [2Fe-2S]-binding domain"/>
    <property type="match status" value="1"/>
</dbReference>
<dbReference type="InterPro" id="IPR041854">
    <property type="entry name" value="BFD-like_2Fe2S-bd_dom_sf"/>
</dbReference>
<evidence type="ECO:0000256" key="1">
    <source>
        <dbReference type="ARBA" id="ARBA00023002"/>
    </source>
</evidence>
<dbReference type="PIRSF" id="PIRSF037495">
    <property type="entry name" value="Opine_OX_OoxA/HcnB"/>
    <property type="match status" value="1"/>
</dbReference>
<dbReference type="AlphaFoldDB" id="A0A7W9EPM8"/>
<dbReference type="GO" id="GO:0016491">
    <property type="term" value="F:oxidoreductase activity"/>
    <property type="evidence" value="ECO:0007669"/>
    <property type="project" value="UniProtKB-KW"/>
</dbReference>
<evidence type="ECO:0000259" key="3">
    <source>
        <dbReference type="Pfam" id="PF07992"/>
    </source>
</evidence>
<organism evidence="4 5">
    <name type="scientific">Brucella daejeonensis</name>
    <dbReference type="NCBI Taxonomy" id="659015"/>
    <lineage>
        <taxon>Bacteria</taxon>
        <taxon>Pseudomonadati</taxon>
        <taxon>Pseudomonadota</taxon>
        <taxon>Alphaproteobacteria</taxon>
        <taxon>Hyphomicrobiales</taxon>
        <taxon>Brucellaceae</taxon>
        <taxon>Brucella/Ochrobactrum group</taxon>
        <taxon>Brucella</taxon>
    </lineage>
</organism>
<evidence type="ECO:0000313" key="5">
    <source>
        <dbReference type="Proteomes" id="UP000555546"/>
    </source>
</evidence>
<dbReference type="PRINTS" id="PR00411">
    <property type="entry name" value="PNDRDTASEI"/>
</dbReference>
<dbReference type="Pfam" id="PF07992">
    <property type="entry name" value="Pyr_redox_2"/>
    <property type="match status" value="1"/>
</dbReference>
<reference evidence="4 5" key="1">
    <citation type="submission" date="2020-08" db="EMBL/GenBank/DDBJ databases">
        <title>Genomic Encyclopedia of Type Strains, Phase IV (KMG-IV): sequencing the most valuable type-strain genomes for metagenomic binning, comparative biology and taxonomic classification.</title>
        <authorList>
            <person name="Goeker M."/>
        </authorList>
    </citation>
    <scope>NUCLEOTIDE SEQUENCE [LARGE SCALE GENOMIC DNA]</scope>
    <source>
        <strain evidence="4 5">DSM 26944</strain>
    </source>
</reference>
<dbReference type="InterPro" id="IPR023753">
    <property type="entry name" value="FAD/NAD-binding_dom"/>
</dbReference>
<dbReference type="InterPro" id="IPR036188">
    <property type="entry name" value="FAD/NAD-bd_sf"/>
</dbReference>
<dbReference type="InterPro" id="IPR017224">
    <property type="entry name" value="Opine_Oxase_asu/HCN_bsu"/>
</dbReference>
<dbReference type="Gene3D" id="3.50.50.60">
    <property type="entry name" value="FAD/NAD(P)-binding domain"/>
    <property type="match status" value="2"/>
</dbReference>
<dbReference type="Proteomes" id="UP000555546">
    <property type="component" value="Unassembled WGS sequence"/>
</dbReference>
<dbReference type="SUPFAM" id="SSF51905">
    <property type="entry name" value="FAD/NAD(P)-binding domain"/>
    <property type="match status" value="1"/>
</dbReference>
<accession>A0A7W9EPM8</accession>
<dbReference type="CDD" id="cd19946">
    <property type="entry name" value="GlpA-like_Fer2_BFD-like"/>
    <property type="match status" value="1"/>
</dbReference>
<dbReference type="PRINTS" id="PR00368">
    <property type="entry name" value="FADPNR"/>
</dbReference>